<name>D1YVM9_METPS</name>
<proteinExistence type="predicted"/>
<evidence type="ECO:0000313" key="2">
    <source>
        <dbReference type="Proteomes" id="UP000001882"/>
    </source>
</evidence>
<sequence>MVSFTDWAIEGSARFTGPKGTTFADVSMAFVGPATMPSSNSGKSILNFSELITDMLALLNSIIVNAVFALGNPKATLSVVKNGNDISEKAIAGWAVAANVNMTIANAMDTLTG</sequence>
<dbReference type="AlphaFoldDB" id="D1YVM9"/>
<reference evidence="1 2" key="2">
    <citation type="journal article" date="2008" name="Int. J. Syst. Evol. Microbiol.">
        <title>Methanocella paludicola gen. nov., sp. nov., a methane-producing archaeon, the first isolate of the lineage 'Rice Cluster I', and proposal of the new archaeal order Methanocellales ord. nov.</title>
        <authorList>
            <person name="Sakai S."/>
            <person name="Imachi H."/>
            <person name="Hanada S."/>
            <person name="Ohashi A."/>
            <person name="Harada H."/>
            <person name="Kamagata Y."/>
        </authorList>
    </citation>
    <scope>NUCLEOTIDE SEQUENCE [LARGE SCALE GENOMIC DNA]</scope>
    <source>
        <strain evidence="2">DSM 17711 / JCM 13418 / NBRC 101707 / SANAE</strain>
    </source>
</reference>
<dbReference type="InParanoid" id="D1YVM9"/>
<dbReference type="EMBL" id="AP011532">
    <property type="protein sequence ID" value="BAI60501.1"/>
    <property type="molecule type" value="Genomic_DNA"/>
</dbReference>
<reference evidence="1 2" key="1">
    <citation type="journal article" date="2007" name="Appl. Environ. Microbiol.">
        <title>Isolation of key methanogens for global methane emission from rice paddy fields: a novel isolate affiliated with the clone cluster rice cluster I.</title>
        <authorList>
            <person name="Sakai S."/>
            <person name="Imachi H."/>
            <person name="Sekiguchi Y."/>
            <person name="Ohashi A."/>
            <person name="Harada H."/>
            <person name="Kamagata Y."/>
        </authorList>
    </citation>
    <scope>NUCLEOTIDE SEQUENCE [LARGE SCALE GENOMIC DNA]</scope>
    <source>
        <strain evidence="2">DSM 17711 / JCM 13418 / NBRC 101707 / SANAE</strain>
    </source>
</reference>
<dbReference type="Proteomes" id="UP000001882">
    <property type="component" value="Chromosome"/>
</dbReference>
<accession>D1YVM9</accession>
<reference evidence="2" key="3">
    <citation type="journal article" date="2011" name="PLoS ONE">
        <title>Genome sequence of a mesophilic hydrogenotrophic methanogen Methanocella paludicola, the first cultivated representative of the order Methanocellales.</title>
        <authorList>
            <person name="Sakai S."/>
            <person name="Takaki Y."/>
            <person name="Shimamura S."/>
            <person name="Sekine M."/>
            <person name="Tajima T."/>
            <person name="Kosugi H."/>
            <person name="Ichikawa N."/>
            <person name="Tasumi E."/>
            <person name="Hiraki A.T."/>
            <person name="Shimizu A."/>
            <person name="Kato Y."/>
            <person name="Nishiko R."/>
            <person name="Mori K."/>
            <person name="Fujita N."/>
            <person name="Imachi H."/>
            <person name="Takai K."/>
        </authorList>
    </citation>
    <scope>NUCLEOTIDE SEQUENCE [LARGE SCALE GENOMIC DNA]</scope>
    <source>
        <strain evidence="2">DSM 17711 / JCM 13418 / NBRC 101707 / SANAE</strain>
    </source>
</reference>
<keyword evidence="2" id="KW-1185">Reference proteome</keyword>
<organism evidence="1 2">
    <name type="scientific">Methanocella paludicola (strain DSM 17711 / JCM 13418 / NBRC 101707 / SANAE)</name>
    <dbReference type="NCBI Taxonomy" id="304371"/>
    <lineage>
        <taxon>Archaea</taxon>
        <taxon>Methanobacteriati</taxon>
        <taxon>Methanobacteriota</taxon>
        <taxon>Stenosarchaea group</taxon>
        <taxon>Methanomicrobia</taxon>
        <taxon>Methanocellales</taxon>
        <taxon>Methanocellaceae</taxon>
        <taxon>Methanocella</taxon>
    </lineage>
</organism>
<dbReference type="KEGG" id="mpd:MCP_0429"/>
<evidence type="ECO:0000313" key="1">
    <source>
        <dbReference type="EMBL" id="BAI60501.1"/>
    </source>
</evidence>
<gene>
    <name evidence="1" type="ordered locus">MCP_0429</name>
</gene>
<protein>
    <submittedName>
        <fullName evidence="1">Uncharacterized protein</fullName>
    </submittedName>
</protein>